<keyword evidence="1" id="KW-1133">Transmembrane helix</keyword>
<reference evidence="2 3" key="1">
    <citation type="journal article" date="2019" name="Int. J. Syst. Evol. Microbiol.">
        <title>The Global Catalogue of Microorganisms (GCM) 10K type strain sequencing project: providing services to taxonomists for standard genome sequencing and annotation.</title>
        <authorList>
            <consortium name="The Broad Institute Genomics Platform"/>
            <consortium name="The Broad Institute Genome Sequencing Center for Infectious Disease"/>
            <person name="Wu L."/>
            <person name="Ma J."/>
        </authorList>
    </citation>
    <scope>NUCLEOTIDE SEQUENCE [LARGE SCALE GENOMIC DNA]</scope>
    <source>
        <strain evidence="2 3">JCM 6833</strain>
    </source>
</reference>
<evidence type="ECO:0000256" key="1">
    <source>
        <dbReference type="SAM" id="Phobius"/>
    </source>
</evidence>
<gene>
    <name evidence="2" type="ORF">GCM10010411_26540</name>
</gene>
<proteinExistence type="predicted"/>
<keyword evidence="1" id="KW-0812">Transmembrane</keyword>
<comment type="caution">
    <text evidence="2">The sequence shown here is derived from an EMBL/GenBank/DDBJ whole genome shotgun (WGS) entry which is preliminary data.</text>
</comment>
<sequence>MTASATVTDVAWTPMAVVLGFVGLAVLAYCGFKVYLGVRRLGRELDRTRRRLEPKHSALQDELRILKDARETQDPEDGVRST</sequence>
<dbReference type="Proteomes" id="UP001501509">
    <property type="component" value="Unassembled WGS sequence"/>
</dbReference>
<organism evidence="2 3">
    <name type="scientific">Actinomadura fulvescens</name>
    <dbReference type="NCBI Taxonomy" id="46160"/>
    <lineage>
        <taxon>Bacteria</taxon>
        <taxon>Bacillati</taxon>
        <taxon>Actinomycetota</taxon>
        <taxon>Actinomycetes</taxon>
        <taxon>Streptosporangiales</taxon>
        <taxon>Thermomonosporaceae</taxon>
        <taxon>Actinomadura</taxon>
    </lineage>
</organism>
<protein>
    <submittedName>
        <fullName evidence="2">Uncharacterized protein</fullName>
    </submittedName>
</protein>
<feature type="transmembrane region" description="Helical" evidence="1">
    <location>
        <begin position="12"/>
        <end position="36"/>
    </location>
</feature>
<dbReference type="EMBL" id="BAAATD010000003">
    <property type="protein sequence ID" value="GAA2592245.1"/>
    <property type="molecule type" value="Genomic_DNA"/>
</dbReference>
<keyword evidence="1" id="KW-0472">Membrane</keyword>
<keyword evidence="3" id="KW-1185">Reference proteome</keyword>
<accession>A0ABN3PLY5</accession>
<evidence type="ECO:0000313" key="2">
    <source>
        <dbReference type="EMBL" id="GAA2592245.1"/>
    </source>
</evidence>
<evidence type="ECO:0000313" key="3">
    <source>
        <dbReference type="Proteomes" id="UP001501509"/>
    </source>
</evidence>
<name>A0ABN3PLY5_9ACTN</name>